<comment type="function">
    <text evidence="16">Peptidoglycan polymerase that is essential for cell division.</text>
</comment>
<keyword evidence="3 16" id="KW-1003">Cell membrane</keyword>
<dbReference type="GO" id="GO:0008360">
    <property type="term" value="P:regulation of cell shape"/>
    <property type="evidence" value="ECO:0007669"/>
    <property type="project" value="UniProtKB-KW"/>
</dbReference>
<comment type="similarity">
    <text evidence="14 16">Belongs to the SEDS family. FtsW subfamily.</text>
</comment>
<name>A0A917CJV4_9GAMM</name>
<evidence type="ECO:0000256" key="3">
    <source>
        <dbReference type="ARBA" id="ARBA00022475"/>
    </source>
</evidence>
<keyword evidence="4 16" id="KW-0132">Cell division</keyword>
<dbReference type="PANTHER" id="PTHR30474">
    <property type="entry name" value="CELL CYCLE PROTEIN"/>
    <property type="match status" value="1"/>
</dbReference>
<evidence type="ECO:0000256" key="17">
    <source>
        <dbReference type="SAM" id="MobiDB-lite"/>
    </source>
</evidence>
<dbReference type="EC" id="2.4.99.28" evidence="16"/>
<keyword evidence="7 16" id="KW-0812">Transmembrane</keyword>
<gene>
    <name evidence="16 18" type="primary">ftsW</name>
    <name evidence="18" type="ORF">GCM10010960_09770</name>
</gene>
<evidence type="ECO:0000256" key="10">
    <source>
        <dbReference type="ARBA" id="ARBA00022989"/>
    </source>
</evidence>
<evidence type="ECO:0000256" key="15">
    <source>
        <dbReference type="ARBA" id="ARBA00049902"/>
    </source>
</evidence>
<comment type="catalytic activity">
    <reaction evidence="15 16">
        <text>[GlcNAc-(1-&gt;4)-Mur2Ac(oyl-L-Ala-gamma-D-Glu-L-Lys-D-Ala-D-Ala)](n)-di-trans,octa-cis-undecaprenyl diphosphate + beta-D-GlcNAc-(1-&gt;4)-Mur2Ac(oyl-L-Ala-gamma-D-Glu-L-Lys-D-Ala-D-Ala)-di-trans,octa-cis-undecaprenyl diphosphate = [GlcNAc-(1-&gt;4)-Mur2Ac(oyl-L-Ala-gamma-D-Glu-L-Lys-D-Ala-D-Ala)](n+1)-di-trans,octa-cis-undecaprenyl diphosphate + di-trans,octa-cis-undecaprenyl diphosphate + H(+)</text>
        <dbReference type="Rhea" id="RHEA:23708"/>
        <dbReference type="Rhea" id="RHEA-COMP:9602"/>
        <dbReference type="Rhea" id="RHEA-COMP:9603"/>
        <dbReference type="ChEBI" id="CHEBI:15378"/>
        <dbReference type="ChEBI" id="CHEBI:58405"/>
        <dbReference type="ChEBI" id="CHEBI:60033"/>
        <dbReference type="ChEBI" id="CHEBI:78435"/>
        <dbReference type="EC" id="2.4.99.28"/>
    </reaction>
</comment>
<dbReference type="InterPro" id="IPR013437">
    <property type="entry name" value="FtsW"/>
</dbReference>
<feature type="transmembrane region" description="Helical" evidence="16">
    <location>
        <begin position="281"/>
        <end position="301"/>
    </location>
</feature>
<dbReference type="HAMAP" id="MF_00913">
    <property type="entry name" value="PGT_FtsW_proteobact"/>
    <property type="match status" value="1"/>
</dbReference>
<reference evidence="18" key="1">
    <citation type="journal article" date="2014" name="Int. J. Syst. Evol. Microbiol.">
        <title>Complete genome sequence of Corynebacterium casei LMG S-19264T (=DSM 44701T), isolated from a smear-ripened cheese.</title>
        <authorList>
            <consortium name="US DOE Joint Genome Institute (JGI-PGF)"/>
            <person name="Walter F."/>
            <person name="Albersmeier A."/>
            <person name="Kalinowski J."/>
            <person name="Ruckert C."/>
        </authorList>
    </citation>
    <scope>NUCLEOTIDE SEQUENCE</scope>
    <source>
        <strain evidence="18">CGMCC 1.12726</strain>
    </source>
</reference>
<comment type="subcellular location">
    <subcellularLocation>
        <location evidence="16">Cell inner membrane</location>
        <topology evidence="16">Multi-pass membrane protein</topology>
    </subcellularLocation>
    <subcellularLocation>
        <location evidence="1">Cell membrane</location>
        <topology evidence="1">Multi-pass membrane protein</topology>
    </subcellularLocation>
    <text evidence="16">Localizes to the division septum.</text>
</comment>
<feature type="transmembrane region" description="Helical" evidence="16">
    <location>
        <begin position="21"/>
        <end position="44"/>
    </location>
</feature>
<feature type="transmembrane region" description="Helical" evidence="16">
    <location>
        <begin position="350"/>
        <end position="373"/>
    </location>
</feature>
<dbReference type="Proteomes" id="UP000632858">
    <property type="component" value="Unassembled WGS sequence"/>
</dbReference>
<evidence type="ECO:0000256" key="12">
    <source>
        <dbReference type="ARBA" id="ARBA00023306"/>
    </source>
</evidence>
<dbReference type="GO" id="GO:0032153">
    <property type="term" value="C:cell division site"/>
    <property type="evidence" value="ECO:0007669"/>
    <property type="project" value="UniProtKB-UniRule"/>
</dbReference>
<dbReference type="NCBIfam" id="TIGR02614">
    <property type="entry name" value="ftsW"/>
    <property type="match status" value="1"/>
</dbReference>
<keyword evidence="12 16" id="KW-0131">Cell cycle</keyword>
<evidence type="ECO:0000313" key="19">
    <source>
        <dbReference type="Proteomes" id="UP000632858"/>
    </source>
</evidence>
<keyword evidence="10 16" id="KW-1133">Transmembrane helix</keyword>
<evidence type="ECO:0000256" key="6">
    <source>
        <dbReference type="ARBA" id="ARBA00022679"/>
    </source>
</evidence>
<evidence type="ECO:0000256" key="16">
    <source>
        <dbReference type="HAMAP-Rule" id="MF_00913"/>
    </source>
</evidence>
<feature type="transmembrane region" description="Helical" evidence="16">
    <location>
        <begin position="174"/>
        <end position="191"/>
    </location>
</feature>
<evidence type="ECO:0000256" key="5">
    <source>
        <dbReference type="ARBA" id="ARBA00022676"/>
    </source>
</evidence>
<dbReference type="GO" id="GO:0005886">
    <property type="term" value="C:plasma membrane"/>
    <property type="evidence" value="ECO:0007669"/>
    <property type="project" value="UniProtKB-SubCell"/>
</dbReference>
<feature type="transmembrane region" description="Helical" evidence="16">
    <location>
        <begin position="84"/>
        <end position="106"/>
    </location>
</feature>
<evidence type="ECO:0000256" key="7">
    <source>
        <dbReference type="ARBA" id="ARBA00022692"/>
    </source>
</evidence>
<keyword evidence="9 16" id="KW-0573">Peptidoglycan synthesis</keyword>
<dbReference type="RefSeq" id="WP_188448392.1">
    <property type="nucleotide sequence ID" value="NZ_BMFO01000002.1"/>
</dbReference>
<reference evidence="18" key="2">
    <citation type="submission" date="2020-09" db="EMBL/GenBank/DDBJ databases">
        <authorList>
            <person name="Sun Q."/>
            <person name="Zhou Y."/>
        </authorList>
    </citation>
    <scope>NUCLEOTIDE SEQUENCE</scope>
    <source>
        <strain evidence="18">CGMCC 1.12726</strain>
    </source>
</reference>
<keyword evidence="19" id="KW-1185">Reference proteome</keyword>
<protein>
    <recommendedName>
        <fullName evidence="16">Probable peptidoglycan glycosyltransferase FtsW</fullName>
        <shortName evidence="16">PGT</shortName>
        <ecNumber evidence="16">2.4.99.28</ecNumber>
    </recommendedName>
    <alternativeName>
        <fullName evidence="16">Cell division protein FtsW</fullName>
    </alternativeName>
    <alternativeName>
        <fullName evidence="16">Cell wall polymerase</fullName>
    </alternativeName>
    <alternativeName>
        <fullName evidence="16">Peptidoglycan polymerase</fullName>
        <shortName evidence="16">PG polymerase</shortName>
    </alternativeName>
</protein>
<dbReference type="GO" id="GO:0009252">
    <property type="term" value="P:peptidoglycan biosynthetic process"/>
    <property type="evidence" value="ECO:0007669"/>
    <property type="project" value="UniProtKB-UniRule"/>
</dbReference>
<dbReference type="PANTHER" id="PTHR30474:SF2">
    <property type="entry name" value="PEPTIDOGLYCAN GLYCOSYLTRANSFERASE FTSW-RELATED"/>
    <property type="match status" value="1"/>
</dbReference>
<comment type="pathway">
    <text evidence="2 16">Cell wall biogenesis; peptidoglycan biosynthesis.</text>
</comment>
<keyword evidence="13 16" id="KW-0961">Cell wall biogenesis/degradation</keyword>
<feature type="transmembrane region" description="Helical" evidence="16">
    <location>
        <begin position="118"/>
        <end position="139"/>
    </location>
</feature>
<keyword evidence="11 16" id="KW-0472">Membrane</keyword>
<evidence type="ECO:0000256" key="13">
    <source>
        <dbReference type="ARBA" id="ARBA00023316"/>
    </source>
</evidence>
<accession>A0A917CJV4</accession>
<evidence type="ECO:0000256" key="8">
    <source>
        <dbReference type="ARBA" id="ARBA00022960"/>
    </source>
</evidence>
<keyword evidence="6 16" id="KW-0808">Transferase</keyword>
<evidence type="ECO:0000256" key="2">
    <source>
        <dbReference type="ARBA" id="ARBA00004752"/>
    </source>
</evidence>
<dbReference type="GO" id="GO:0071555">
    <property type="term" value="P:cell wall organization"/>
    <property type="evidence" value="ECO:0007669"/>
    <property type="project" value="UniProtKB-KW"/>
</dbReference>
<organism evidence="18 19">
    <name type="scientific">Arenimonas maotaiensis</name>
    <dbReference type="NCBI Taxonomy" id="1446479"/>
    <lineage>
        <taxon>Bacteria</taxon>
        <taxon>Pseudomonadati</taxon>
        <taxon>Pseudomonadota</taxon>
        <taxon>Gammaproteobacteria</taxon>
        <taxon>Lysobacterales</taxon>
        <taxon>Lysobacteraceae</taxon>
        <taxon>Arenimonas</taxon>
    </lineage>
</organism>
<feature type="transmembrane region" description="Helical" evidence="16">
    <location>
        <begin position="313"/>
        <end position="338"/>
    </location>
</feature>
<dbReference type="EMBL" id="BMFO01000002">
    <property type="protein sequence ID" value="GGF89976.1"/>
    <property type="molecule type" value="Genomic_DNA"/>
</dbReference>
<comment type="caution">
    <text evidence="18">The sequence shown here is derived from an EMBL/GenBank/DDBJ whole genome shotgun (WGS) entry which is preliminary data.</text>
</comment>
<dbReference type="AlphaFoldDB" id="A0A917CJV4"/>
<evidence type="ECO:0000256" key="1">
    <source>
        <dbReference type="ARBA" id="ARBA00004651"/>
    </source>
</evidence>
<evidence type="ECO:0000256" key="4">
    <source>
        <dbReference type="ARBA" id="ARBA00022618"/>
    </source>
</evidence>
<dbReference type="Pfam" id="PF01098">
    <property type="entry name" value="FTSW_RODA_SPOVE"/>
    <property type="match status" value="1"/>
</dbReference>
<proteinExistence type="inferred from homology"/>
<keyword evidence="8 16" id="KW-0133">Cell shape</keyword>
<feature type="compositionally biased region" description="Basic and acidic residues" evidence="17">
    <location>
        <begin position="380"/>
        <end position="403"/>
    </location>
</feature>
<feature type="compositionally biased region" description="Low complexity" evidence="17">
    <location>
        <begin position="404"/>
        <end position="413"/>
    </location>
</feature>
<evidence type="ECO:0000256" key="9">
    <source>
        <dbReference type="ARBA" id="ARBA00022984"/>
    </source>
</evidence>
<feature type="transmembrane region" description="Helical" evidence="16">
    <location>
        <begin position="151"/>
        <end position="168"/>
    </location>
</feature>
<evidence type="ECO:0000256" key="11">
    <source>
        <dbReference type="ARBA" id="ARBA00023136"/>
    </source>
</evidence>
<feature type="transmembrane region" description="Helical" evidence="16">
    <location>
        <begin position="50"/>
        <end position="72"/>
    </location>
</feature>
<evidence type="ECO:0000256" key="14">
    <source>
        <dbReference type="ARBA" id="ARBA00038053"/>
    </source>
</evidence>
<feature type="region of interest" description="Disordered" evidence="17">
    <location>
        <begin position="380"/>
        <end position="426"/>
    </location>
</feature>
<dbReference type="GO" id="GO:0043093">
    <property type="term" value="P:FtsZ-dependent cytokinesis"/>
    <property type="evidence" value="ECO:0007669"/>
    <property type="project" value="UniProtKB-UniRule"/>
</dbReference>
<dbReference type="InterPro" id="IPR001182">
    <property type="entry name" value="FtsW/RodA"/>
</dbReference>
<evidence type="ECO:0000313" key="18">
    <source>
        <dbReference type="EMBL" id="GGF89976.1"/>
    </source>
</evidence>
<dbReference type="GO" id="GO:0008955">
    <property type="term" value="F:peptidoglycan glycosyltransferase activity"/>
    <property type="evidence" value="ECO:0007669"/>
    <property type="project" value="UniProtKB-UniRule"/>
</dbReference>
<keyword evidence="5 16" id="KW-0328">Glycosyltransferase</keyword>
<dbReference type="GO" id="GO:0015648">
    <property type="term" value="F:lipid-linked peptidoglycan transporter activity"/>
    <property type="evidence" value="ECO:0007669"/>
    <property type="project" value="TreeGrafter"/>
</dbReference>
<keyword evidence="16" id="KW-0997">Cell inner membrane</keyword>
<sequence length="426" mass="45792">MAAPQATKYQELGGRVDVPMLCAIGVLLALGVVMVASSSMSYAVMTGQGAFYYINRHLLFLAVGLGLAAVALRTEIKQVEKYGYVFLGLCFLALVSVWIPGLGHSVNGARRWVRVGPLGFQAVEAVKLMFIVWLSSYLVRYRDQIGSSLKTLLKPLGIACALVFLLLLQPDFGSSALLLAITLCMVWLGGANQRHIVGPAIVMGVAMGFIAWMEPYRVKRLTSFLDPWADQFDSGFQLVQAFIAIGRGGLDGVGLGGSILKLDYLPEAHTDFIFSVYAEEFGFIGVCLLVLLFGILTWRAFRTGLGCLELNRPFAAYCAFGLGLWISIQATVSVGVNLGLLPTKGLTLPLISSGGSSLMMTCTAMGLLLRISYELDRARRQRGERTDAPRSDDAGVAARDESRPSAAQAAARIGGRRIEPKAGAPA</sequence>
<feature type="transmembrane region" description="Helical" evidence="16">
    <location>
        <begin position="196"/>
        <end position="213"/>
    </location>
</feature>